<keyword evidence="5" id="KW-1185">Reference proteome</keyword>
<evidence type="ECO:0000256" key="1">
    <source>
        <dbReference type="SAM" id="Coils"/>
    </source>
</evidence>
<dbReference type="PANTHER" id="PTHR30461">
    <property type="entry name" value="DNA-INVERTASE FROM LAMBDOID PROPHAGE"/>
    <property type="match status" value="1"/>
</dbReference>
<dbReference type="GO" id="GO:0000150">
    <property type="term" value="F:DNA strand exchange activity"/>
    <property type="evidence" value="ECO:0007669"/>
    <property type="project" value="InterPro"/>
</dbReference>
<dbReference type="CDD" id="cd03768">
    <property type="entry name" value="SR_ResInv"/>
    <property type="match status" value="1"/>
</dbReference>
<dbReference type="InterPro" id="IPR006119">
    <property type="entry name" value="Resolv_N"/>
</dbReference>
<dbReference type="SMART" id="SM00857">
    <property type="entry name" value="Resolvase"/>
    <property type="match status" value="1"/>
</dbReference>
<evidence type="ECO:0000313" key="5">
    <source>
        <dbReference type="Proteomes" id="UP000593892"/>
    </source>
</evidence>
<proteinExistence type="predicted"/>
<feature type="domain" description="Resolvase/invertase-type recombinase catalytic" evidence="2">
    <location>
        <begin position="23"/>
        <end position="175"/>
    </location>
</feature>
<dbReference type="Gene3D" id="3.40.50.1390">
    <property type="entry name" value="Resolvase, N-terminal catalytic domain"/>
    <property type="match status" value="1"/>
</dbReference>
<name>A0A7S7NR28_PALFE</name>
<dbReference type="EMBL" id="CP063849">
    <property type="protein sequence ID" value="QOY88233.1"/>
    <property type="molecule type" value="Genomic_DNA"/>
</dbReference>
<dbReference type="RefSeq" id="WP_194449896.1">
    <property type="nucleotide sequence ID" value="NZ_CP063849.1"/>
</dbReference>
<sequence>MRNRRPRQTIEIPLPKAAANHVRCAVYTRKSTEEGLEQDFNSLDAQREAAEAYIASQRHEGWSLIPERFDDGGYTGANMDRPALAKLLTAVEARKVDCVVVYKVDRLSRSLLDFARLMESFDRCGVSFVSVTQQFNTTSSLGRLTLNILLSFAQFERELISERTRDKMSAARKKGKWVGGHPVLGYDIDPNGGRLLVNTAEGLQVKEIFDLYLRHNSLMPVVHQLERLGWHTKQWKTEAGRERGGKPFIKKAVYMLLTNPLYTGFVNHKGKLYPGEHEALVDEATWNLVQSNLHHNGHTNGGGNKNKYGALLRGLLFCVPCGAPMVHTYTAREPKLYRYYVCYNAQQKGWKACETKSVSAPGIETAVLDSIRALGRDGKLRAQVVAGVEADDRSRRAQIEAEQTELLKKLHKLNGDLARNAADKKSGSAARFDRIAGLQQEIEAVERKLTEVALKMKATEESAADPYEIQRTLERFELIWDSLTTRERDKLIRTLVTKVGYDGRTGKVTIGFRHAQGKELCHANTNNQ</sequence>
<dbReference type="InterPro" id="IPR036162">
    <property type="entry name" value="Resolvase-like_N_sf"/>
</dbReference>
<dbReference type="Pfam" id="PF13408">
    <property type="entry name" value="Zn_ribbon_recom"/>
    <property type="match status" value="1"/>
</dbReference>
<keyword evidence="1" id="KW-0175">Coiled coil</keyword>
<protein>
    <submittedName>
        <fullName evidence="4">Recombinase family protein</fullName>
    </submittedName>
</protein>
<evidence type="ECO:0000259" key="2">
    <source>
        <dbReference type="PROSITE" id="PS51736"/>
    </source>
</evidence>
<dbReference type="PANTHER" id="PTHR30461:SF23">
    <property type="entry name" value="DNA RECOMBINASE-RELATED"/>
    <property type="match status" value="1"/>
</dbReference>
<dbReference type="PROSITE" id="PS51736">
    <property type="entry name" value="RECOMBINASES_3"/>
    <property type="match status" value="1"/>
</dbReference>
<dbReference type="InterPro" id="IPR011109">
    <property type="entry name" value="DNA_bind_recombinase_dom"/>
</dbReference>
<feature type="domain" description="Recombinase" evidence="3">
    <location>
        <begin position="183"/>
        <end position="299"/>
    </location>
</feature>
<evidence type="ECO:0000313" key="4">
    <source>
        <dbReference type="EMBL" id="QOY88233.1"/>
    </source>
</evidence>
<dbReference type="Pfam" id="PF07508">
    <property type="entry name" value="Recombinase"/>
    <property type="match status" value="1"/>
</dbReference>
<gene>
    <name evidence="4" type="ORF">IRI77_36775</name>
</gene>
<dbReference type="AlphaFoldDB" id="A0A7S7NR28"/>
<dbReference type="InterPro" id="IPR025827">
    <property type="entry name" value="Zn_ribbon_recom_dom"/>
</dbReference>
<organism evidence="4 5">
    <name type="scientific">Paludibaculum fermentans</name>
    <dbReference type="NCBI Taxonomy" id="1473598"/>
    <lineage>
        <taxon>Bacteria</taxon>
        <taxon>Pseudomonadati</taxon>
        <taxon>Acidobacteriota</taxon>
        <taxon>Terriglobia</taxon>
        <taxon>Bryobacterales</taxon>
        <taxon>Bryobacteraceae</taxon>
        <taxon>Paludibaculum</taxon>
    </lineage>
</organism>
<dbReference type="InterPro" id="IPR050639">
    <property type="entry name" value="SSR_resolvase"/>
</dbReference>
<dbReference type="KEGG" id="pfer:IRI77_36775"/>
<dbReference type="GO" id="GO:0003677">
    <property type="term" value="F:DNA binding"/>
    <property type="evidence" value="ECO:0007669"/>
    <property type="project" value="InterPro"/>
</dbReference>
<dbReference type="Proteomes" id="UP000593892">
    <property type="component" value="Chromosome"/>
</dbReference>
<dbReference type="SUPFAM" id="SSF53041">
    <property type="entry name" value="Resolvase-like"/>
    <property type="match status" value="1"/>
</dbReference>
<reference evidence="4 5" key="1">
    <citation type="submission" date="2020-10" db="EMBL/GenBank/DDBJ databases">
        <title>Complete genome sequence of Paludibaculum fermentans P105T, a facultatively anaerobic acidobacterium capable of dissimilatory Fe(III) reduction.</title>
        <authorList>
            <person name="Dedysh S.N."/>
            <person name="Beletsky A.V."/>
            <person name="Kulichevskaya I.S."/>
            <person name="Mardanov A.V."/>
            <person name="Ravin N.V."/>
        </authorList>
    </citation>
    <scope>NUCLEOTIDE SEQUENCE [LARGE SCALE GENOMIC DNA]</scope>
    <source>
        <strain evidence="4 5">P105</strain>
    </source>
</reference>
<dbReference type="PROSITE" id="PS51737">
    <property type="entry name" value="RECOMBINASE_DNA_BIND"/>
    <property type="match status" value="1"/>
</dbReference>
<dbReference type="InterPro" id="IPR038109">
    <property type="entry name" value="DNA_bind_recomb_sf"/>
</dbReference>
<dbReference type="Gene3D" id="3.90.1750.20">
    <property type="entry name" value="Putative Large Serine Recombinase, Chain B, Domain 2"/>
    <property type="match status" value="1"/>
</dbReference>
<feature type="coiled-coil region" evidence="1">
    <location>
        <begin position="435"/>
        <end position="462"/>
    </location>
</feature>
<dbReference type="Pfam" id="PF00239">
    <property type="entry name" value="Resolvase"/>
    <property type="match status" value="1"/>
</dbReference>
<accession>A0A7S7NR28</accession>
<evidence type="ECO:0000259" key="3">
    <source>
        <dbReference type="PROSITE" id="PS51737"/>
    </source>
</evidence>